<reference evidence="8 9" key="1">
    <citation type="submission" date="2015-09" db="EMBL/GenBank/DDBJ databases">
        <title>Genome sequencing project for genomic taxonomy and phylogenomics of Bacillus-like bacteria.</title>
        <authorList>
            <person name="Liu B."/>
            <person name="Wang J."/>
            <person name="Zhu Y."/>
            <person name="Liu G."/>
            <person name="Chen Q."/>
            <person name="Chen Z."/>
            <person name="Lan J."/>
            <person name="Che J."/>
            <person name="Ge C."/>
            <person name="Shi H."/>
            <person name="Pan Z."/>
            <person name="Liu X."/>
        </authorList>
    </citation>
    <scope>NUCLEOTIDE SEQUENCE [LARGE SCALE GENOMIC DNA]</scope>
    <source>
        <strain evidence="8 9">DSM 8552</strain>
    </source>
</reference>
<evidence type="ECO:0000256" key="7">
    <source>
        <dbReference type="HAMAP-Rule" id="MF_01235"/>
    </source>
</evidence>
<dbReference type="Proteomes" id="UP000051063">
    <property type="component" value="Unassembled WGS sequence"/>
</dbReference>
<evidence type="ECO:0000313" key="9">
    <source>
        <dbReference type="Proteomes" id="UP000051063"/>
    </source>
</evidence>
<evidence type="ECO:0000256" key="3">
    <source>
        <dbReference type="ARBA" id="ARBA00005081"/>
    </source>
</evidence>
<keyword evidence="6 7" id="KW-0119">Carbohydrate metabolism</keyword>
<dbReference type="Gene3D" id="3.20.20.70">
    <property type="entry name" value="Aldolase class I"/>
    <property type="match status" value="1"/>
</dbReference>
<evidence type="ECO:0000256" key="4">
    <source>
        <dbReference type="ARBA" id="ARBA00007439"/>
    </source>
</evidence>
<evidence type="ECO:0000256" key="5">
    <source>
        <dbReference type="ARBA" id="ARBA00023235"/>
    </source>
</evidence>
<dbReference type="SUPFAM" id="SSF51366">
    <property type="entry name" value="Ribulose-phoshate binding barrel"/>
    <property type="match status" value="1"/>
</dbReference>
<accession>A0ABR5NDU4</accession>
<name>A0ABR5NDU4_BRECH</name>
<organism evidence="8 9">
    <name type="scientific">Brevibacillus choshinensis</name>
    <dbReference type="NCBI Taxonomy" id="54911"/>
    <lineage>
        <taxon>Bacteria</taxon>
        <taxon>Bacillati</taxon>
        <taxon>Bacillota</taxon>
        <taxon>Bacilli</taxon>
        <taxon>Bacillales</taxon>
        <taxon>Paenibacillaceae</taxon>
        <taxon>Brevibacillus</taxon>
    </lineage>
</organism>
<comment type="caution">
    <text evidence="8">The sequence shown here is derived from an EMBL/GenBank/DDBJ whole genome shotgun (WGS) entry which is preliminary data.</text>
</comment>
<dbReference type="EC" id="5.1.3.9" evidence="7"/>
<dbReference type="HAMAP" id="MF_01235">
    <property type="entry name" value="ManNAc6P_epimer"/>
    <property type="match status" value="1"/>
</dbReference>
<keyword evidence="9" id="KW-1185">Reference proteome</keyword>
<comment type="pathway">
    <text evidence="3 7">Amino-sugar metabolism; N-acetylneuraminate degradation; D-fructose 6-phosphate from N-acetylneuraminate: step 3/5.</text>
</comment>
<gene>
    <name evidence="7" type="primary">nanE</name>
    <name evidence="8" type="ORF">AN963_07410</name>
</gene>
<sequence>MLEKWKAGLVVSCQALEDEPLHGPHFMERMARAAQEGGAVGIRANGFHDIQAIRASIDLPIIGINKRKITGFDAFITPAKEDARLVQEAGADIIAIDATTQSRPESLEELIHYIKGELGKVVMADVSTVADGIRAQQLGCDLVGTTLAGYTQATMQKKSKDPDFDLLRGLVDQLHIPVIAEGRIHTPEQARKALQLGAFCVVVGGAITRPQEITRRFLEGMKE</sequence>
<dbReference type="PANTHER" id="PTHR36204">
    <property type="entry name" value="N-ACETYLMANNOSAMINE-6-PHOSPHATE 2-EPIMERASE-RELATED"/>
    <property type="match status" value="1"/>
</dbReference>
<comment type="similarity">
    <text evidence="4 7">Belongs to the NanE family.</text>
</comment>
<dbReference type="InterPro" id="IPR007260">
    <property type="entry name" value="NanE"/>
</dbReference>
<evidence type="ECO:0000256" key="2">
    <source>
        <dbReference type="ARBA" id="ARBA00002147"/>
    </source>
</evidence>
<protein>
    <recommendedName>
        <fullName evidence="7">Putative N-acetylmannosamine-6-phosphate 2-epimerase</fullName>
        <ecNumber evidence="7">5.1.3.9</ecNumber>
    </recommendedName>
    <alternativeName>
        <fullName evidence="7">ManNAc-6-P epimerase</fullName>
    </alternativeName>
</protein>
<dbReference type="RefSeq" id="WP_055743862.1">
    <property type="nucleotide sequence ID" value="NZ_LJJB01000007.1"/>
</dbReference>
<evidence type="ECO:0000256" key="6">
    <source>
        <dbReference type="ARBA" id="ARBA00023277"/>
    </source>
</evidence>
<dbReference type="NCBIfam" id="NF002231">
    <property type="entry name" value="PRK01130.1"/>
    <property type="match status" value="1"/>
</dbReference>
<dbReference type="CDD" id="cd04729">
    <property type="entry name" value="NanE"/>
    <property type="match status" value="1"/>
</dbReference>
<dbReference type="InterPro" id="IPR013785">
    <property type="entry name" value="Aldolase_TIM"/>
</dbReference>
<comment type="catalytic activity">
    <reaction evidence="1 7">
        <text>an N-acyl-D-glucosamine 6-phosphate = an N-acyl-D-mannosamine 6-phosphate</text>
        <dbReference type="Rhea" id="RHEA:23932"/>
        <dbReference type="ChEBI" id="CHEBI:57599"/>
        <dbReference type="ChEBI" id="CHEBI:57666"/>
        <dbReference type="EC" id="5.1.3.9"/>
    </reaction>
</comment>
<dbReference type="Pfam" id="PF04131">
    <property type="entry name" value="NanE"/>
    <property type="match status" value="1"/>
</dbReference>
<proteinExistence type="inferred from homology"/>
<comment type="function">
    <text evidence="2 7">Converts N-acetylmannosamine-6-phosphate (ManNAc-6-P) to N-acetylglucosamine-6-phosphate (GlcNAc-6-P).</text>
</comment>
<evidence type="ECO:0000313" key="8">
    <source>
        <dbReference type="EMBL" id="KQL49556.1"/>
    </source>
</evidence>
<dbReference type="EMBL" id="LJJB01000007">
    <property type="protein sequence ID" value="KQL49556.1"/>
    <property type="molecule type" value="Genomic_DNA"/>
</dbReference>
<evidence type="ECO:0000256" key="1">
    <source>
        <dbReference type="ARBA" id="ARBA00000056"/>
    </source>
</evidence>
<dbReference type="InterPro" id="IPR011060">
    <property type="entry name" value="RibuloseP-bd_barrel"/>
</dbReference>
<dbReference type="PANTHER" id="PTHR36204:SF1">
    <property type="entry name" value="N-ACETYLMANNOSAMINE-6-PHOSPHATE 2-EPIMERASE-RELATED"/>
    <property type="match status" value="1"/>
</dbReference>
<keyword evidence="5 7" id="KW-0413">Isomerase</keyword>